<evidence type="ECO:0000313" key="1">
    <source>
        <dbReference type="EMBL" id="NYS93762.1"/>
    </source>
</evidence>
<dbReference type="EMBL" id="JACBYE010000019">
    <property type="protein sequence ID" value="NYS93762.1"/>
    <property type="molecule type" value="Genomic_DNA"/>
</dbReference>
<sequence length="286" mass="31916">MKPALSLDQQVDLMTGRGLEVVDREMATRTLFNSSYYRLSGYARQFQVSPRSATGQTFEPGTTFETVVAAHDHDEQLSALLLDALCVIERSLRARFAYHLAHQHGNQAFYLDPASYLAVTPHLSSFLDKLEGELSRARRPTVARYAVADDYSAVPVWVALEVFSFGSMSKILEYLVDDRAARAVAASYSVPWGGFTSTVHSLAVLRNTCAHHGQLWHRRLDVQTPVQRKTRRHEPAFDSQGPYAAVIAIKRFLLAIDPADQRAARVRDFFESGSPFVSGFLSPAPR</sequence>
<dbReference type="InterPro" id="IPR011664">
    <property type="entry name" value="Abi_system_AbiD/AbiF-like"/>
</dbReference>
<reference evidence="1 2" key="1">
    <citation type="submission" date="2020-07" db="EMBL/GenBank/DDBJ databases">
        <title>MOT database genomes.</title>
        <authorList>
            <person name="Joseph S."/>
            <person name="Aduse-Opoku J."/>
            <person name="Hashim A."/>
            <person name="Wade W."/>
            <person name="Curtis M."/>
        </authorList>
    </citation>
    <scope>NUCLEOTIDE SEQUENCE [LARGE SCALE GENOMIC DNA]</scope>
    <source>
        <strain evidence="1 2">DSM 100099</strain>
    </source>
</reference>
<evidence type="ECO:0000313" key="2">
    <source>
        <dbReference type="Proteomes" id="UP000561011"/>
    </source>
</evidence>
<dbReference type="RefSeq" id="WP_179913322.1">
    <property type="nucleotide sequence ID" value="NZ_JACBYE010000019.1"/>
</dbReference>
<name>A0A853EVS3_9MICO</name>
<gene>
    <name evidence="1" type="ORF">HZZ10_09540</name>
</gene>
<dbReference type="Pfam" id="PF07751">
    <property type="entry name" value="Abi_2"/>
    <property type="match status" value="1"/>
</dbReference>
<keyword evidence="2" id="KW-1185">Reference proteome</keyword>
<organism evidence="1 2">
    <name type="scientific">Sanguibacter inulinus</name>
    <dbReference type="NCBI Taxonomy" id="60922"/>
    <lineage>
        <taxon>Bacteria</taxon>
        <taxon>Bacillati</taxon>
        <taxon>Actinomycetota</taxon>
        <taxon>Actinomycetes</taxon>
        <taxon>Micrococcales</taxon>
        <taxon>Sanguibacteraceae</taxon>
        <taxon>Sanguibacter</taxon>
    </lineage>
</organism>
<dbReference type="Proteomes" id="UP000561011">
    <property type="component" value="Unassembled WGS sequence"/>
</dbReference>
<comment type="caution">
    <text evidence="1">The sequence shown here is derived from an EMBL/GenBank/DDBJ whole genome shotgun (WGS) entry which is preliminary data.</text>
</comment>
<protein>
    <submittedName>
        <fullName evidence="1">Abi family protein</fullName>
    </submittedName>
</protein>
<accession>A0A853EVS3</accession>
<dbReference type="AlphaFoldDB" id="A0A853EVS3"/>
<proteinExistence type="predicted"/>